<protein>
    <submittedName>
        <fullName evidence="1">YhgE/Pip domain-containing protein</fullName>
    </submittedName>
</protein>
<name>A0A838X5G0_9CORY</name>
<dbReference type="EMBL" id="JACEOR010000675">
    <property type="protein sequence ID" value="MBA4506380.1"/>
    <property type="molecule type" value="Genomic_DNA"/>
</dbReference>
<accession>A0A838X5G0</accession>
<reference evidence="1 2" key="1">
    <citation type="submission" date="2020-07" db="EMBL/GenBank/DDBJ databases">
        <authorList>
            <person name="Khare M."/>
        </authorList>
    </citation>
    <scope>NUCLEOTIDE SEQUENCE [LARGE SCALE GENOMIC DNA]</scope>
    <source>
        <strain evidence="1 2">P8776</strain>
    </source>
</reference>
<comment type="caution">
    <text evidence="1">The sequence shown here is derived from an EMBL/GenBank/DDBJ whole genome shotgun (WGS) entry which is preliminary data.</text>
</comment>
<feature type="non-terminal residue" evidence="1">
    <location>
        <position position="182"/>
    </location>
</feature>
<dbReference type="AlphaFoldDB" id="A0A838X5G0"/>
<dbReference type="Proteomes" id="UP000580709">
    <property type="component" value="Unassembled WGS sequence"/>
</dbReference>
<evidence type="ECO:0000313" key="2">
    <source>
        <dbReference type="Proteomes" id="UP000580709"/>
    </source>
</evidence>
<organism evidence="1 2">
    <name type="scientific">Corynebacterium sanguinis</name>
    <dbReference type="NCBI Taxonomy" id="2594913"/>
    <lineage>
        <taxon>Bacteria</taxon>
        <taxon>Bacillati</taxon>
        <taxon>Actinomycetota</taxon>
        <taxon>Actinomycetes</taxon>
        <taxon>Mycobacteriales</taxon>
        <taxon>Corynebacteriaceae</taxon>
        <taxon>Corynebacterium</taxon>
    </lineage>
</organism>
<sequence>DMFTFYAGNSEPSRIDLYVNEKKNPISPLLVSSGAQGVSAQISASFTRALSEVSFGLIETASDFFNEAETQQALDSIEKRTASARDQLLSIADTVDALASLTESSVPLVDSAERISAALGDSLDQVRPADLGATGAGLNGDGAALAAALAATSESFAAVSDRVDQLMADSSATSQATAASLT</sequence>
<feature type="non-terminal residue" evidence="1">
    <location>
        <position position="1"/>
    </location>
</feature>
<gene>
    <name evidence="1" type="ORF">H0H28_13910</name>
</gene>
<evidence type="ECO:0000313" key="1">
    <source>
        <dbReference type="EMBL" id="MBA4506380.1"/>
    </source>
</evidence>
<keyword evidence="2" id="KW-1185">Reference proteome</keyword>
<proteinExistence type="predicted"/>